<protein>
    <submittedName>
        <fullName evidence="2">Methyltransferase family protein</fullName>
    </submittedName>
    <submittedName>
        <fullName evidence="3">SAM-dependent methyltransferase</fullName>
    </submittedName>
</protein>
<keyword evidence="5" id="KW-1185">Reference proteome</keyword>
<feature type="domain" description="Methyltransferase type 11" evidence="1">
    <location>
        <begin position="75"/>
        <end position="125"/>
    </location>
</feature>
<evidence type="ECO:0000259" key="1">
    <source>
        <dbReference type="Pfam" id="PF08241"/>
    </source>
</evidence>
<evidence type="ECO:0000313" key="4">
    <source>
        <dbReference type="Proteomes" id="UP000249203"/>
    </source>
</evidence>
<evidence type="ECO:0000313" key="3">
    <source>
        <dbReference type="EMBL" id="RUO28533.1"/>
    </source>
</evidence>
<keyword evidence="2" id="KW-0489">Methyltransferase</keyword>
<sequence>MFIKPALIDRAKAQPMSWQDIAFGRWLSRQEKLAFDPFWSRMAGDYALTLGPLSEAVATACKATEVISVHAGDSARVRADLMALPFAKRSVDMCVMAHVLEYARDPHQVLREADRCLAFDGYLVISAFNPLALANLTGLWPSHFGRAPWNCRLLTRQRVADWLSLLNYEVLTQGYVSEHALWFGDESAIEQRSNPLCHHVPWLRGSYFMIARKRVYPLTPNPSFLRFAQPMRSAQPAQARWNNPVDKY</sequence>
<dbReference type="EMBL" id="QLMD01000001">
    <property type="protein sequence ID" value="RAK01713.1"/>
    <property type="molecule type" value="Genomic_DNA"/>
</dbReference>
<organism evidence="2 4">
    <name type="scientific">Aliidiomarina maris</name>
    <dbReference type="NCBI Taxonomy" id="531312"/>
    <lineage>
        <taxon>Bacteria</taxon>
        <taxon>Pseudomonadati</taxon>
        <taxon>Pseudomonadota</taxon>
        <taxon>Gammaproteobacteria</taxon>
        <taxon>Alteromonadales</taxon>
        <taxon>Idiomarinaceae</taxon>
        <taxon>Aliidiomarina</taxon>
    </lineage>
</organism>
<dbReference type="InterPro" id="IPR013216">
    <property type="entry name" value="Methyltransf_11"/>
</dbReference>
<name>A0A327X746_9GAMM</name>
<accession>A0A327X746</accession>
<evidence type="ECO:0000313" key="5">
    <source>
        <dbReference type="Proteomes" id="UP000287865"/>
    </source>
</evidence>
<evidence type="ECO:0000313" key="2">
    <source>
        <dbReference type="EMBL" id="RAK01713.1"/>
    </source>
</evidence>
<keyword evidence="2" id="KW-0808">Transferase</keyword>
<dbReference type="OrthoDB" id="6191410at2"/>
<dbReference type="Proteomes" id="UP000249203">
    <property type="component" value="Unassembled WGS sequence"/>
</dbReference>
<dbReference type="GO" id="GO:0008757">
    <property type="term" value="F:S-adenosylmethionine-dependent methyltransferase activity"/>
    <property type="evidence" value="ECO:0007669"/>
    <property type="project" value="InterPro"/>
</dbReference>
<dbReference type="InterPro" id="IPR029063">
    <property type="entry name" value="SAM-dependent_MTases_sf"/>
</dbReference>
<dbReference type="AlphaFoldDB" id="A0A327X746"/>
<dbReference type="SUPFAM" id="SSF53335">
    <property type="entry name" value="S-adenosyl-L-methionine-dependent methyltransferases"/>
    <property type="match status" value="1"/>
</dbReference>
<dbReference type="Proteomes" id="UP000287865">
    <property type="component" value="Unassembled WGS sequence"/>
</dbReference>
<dbReference type="EMBL" id="PIPK01000001">
    <property type="protein sequence ID" value="RUO28533.1"/>
    <property type="molecule type" value="Genomic_DNA"/>
</dbReference>
<dbReference type="Pfam" id="PF08241">
    <property type="entry name" value="Methyltransf_11"/>
    <property type="match status" value="1"/>
</dbReference>
<proteinExistence type="predicted"/>
<dbReference type="RefSeq" id="WP_111568188.1">
    <property type="nucleotide sequence ID" value="NZ_PIPK01000001.1"/>
</dbReference>
<reference evidence="2 4" key="2">
    <citation type="submission" date="2018-06" db="EMBL/GenBank/DDBJ databases">
        <title>Genomic Encyclopedia of Type Strains, Phase III (KMG-III): the genomes of soil and plant-associated and newly described type strains.</title>
        <authorList>
            <person name="Whitman W."/>
        </authorList>
    </citation>
    <scope>NUCLEOTIDE SEQUENCE [LARGE SCALE GENOMIC DNA]</scope>
    <source>
        <strain evidence="2 4">CGMCC 1.15366</strain>
    </source>
</reference>
<reference evidence="3 5" key="1">
    <citation type="journal article" date="2018" name="Front. Microbiol.">
        <title>Genome-Based Analysis Reveals the Taxonomy and Diversity of the Family Idiomarinaceae.</title>
        <authorList>
            <person name="Liu Y."/>
            <person name="Lai Q."/>
            <person name="Shao Z."/>
        </authorList>
    </citation>
    <scope>NUCLEOTIDE SEQUENCE [LARGE SCALE GENOMIC DNA]</scope>
    <source>
        <strain evidence="3 5">CF12-14</strain>
    </source>
</reference>
<dbReference type="GO" id="GO:0032259">
    <property type="term" value="P:methylation"/>
    <property type="evidence" value="ECO:0007669"/>
    <property type="project" value="UniProtKB-KW"/>
</dbReference>
<dbReference type="Gene3D" id="3.40.50.150">
    <property type="entry name" value="Vaccinia Virus protein VP39"/>
    <property type="match status" value="1"/>
</dbReference>
<comment type="caution">
    <text evidence="2">The sequence shown here is derived from an EMBL/GenBank/DDBJ whole genome shotgun (WGS) entry which is preliminary data.</text>
</comment>
<gene>
    <name evidence="2" type="ORF">B0I24_101340</name>
    <name evidence="3" type="ORF">CWE07_01640</name>
</gene>